<name>A0A135P8W3_9HYPH</name>
<dbReference type="InterPro" id="IPR013563">
    <property type="entry name" value="Oligopep_ABC_C"/>
</dbReference>
<dbReference type="SMART" id="SM00382">
    <property type="entry name" value="AAA"/>
    <property type="match status" value="2"/>
</dbReference>
<dbReference type="Pfam" id="PF00005">
    <property type="entry name" value="ABC_tran"/>
    <property type="match status" value="2"/>
</dbReference>
<dbReference type="RefSeq" id="WP_067652381.1">
    <property type="nucleotide sequence ID" value="NZ_KQ961033.1"/>
</dbReference>
<sequence>MADHLLEVCNLSVDFYTATGTVKAVRNISYHLDRGETLAILGESGSGKSVSSSAIMNLIDMPPGKISSGEILLNGKDLLKMSAEDRRAVNGRLIAMIFQDPLSHLNPVYTVGWQMREALRTHGIDNRQAQAEALRLFKRVALPEPEKALDKYPHEFSGGQRQRVMIAMALALKPDLLIADEPTTALDVTVQAEVLALLKELQRETGMGVLIITHDLGVVSEVADRVVVMEKGVLVESGTVREVYRNPQHPYTKKLIAAAPGKGQLHEPSTDGEPILKVRDARKSYGGFEALKGISFDLKAGETVAVVGESGSGKSTLARILLRLDDPDSGTAHWKGQDLFALSPGDLFKLRRDLQMVFQDPTQSLNPRMTVYQLISEAWVIHPEILPKANWRARAAELLDQVGLSPEHMGRYPHQFSGGQRQRIAIARALALEPQLIVCDEAVSALDVSVQAQVVRLLDKLSREMGIAFIFIAHDLPLVRDFADYVMVMQKGEVVEFGTVAQVFNNPQQRYTRALISATLDPDPDVQAANRNARLASVS</sequence>
<evidence type="ECO:0000256" key="4">
    <source>
        <dbReference type="ARBA" id="ARBA00022741"/>
    </source>
</evidence>
<dbReference type="InterPro" id="IPR050319">
    <property type="entry name" value="ABC_transp_ATP-bind"/>
</dbReference>
<dbReference type="GO" id="GO:0016887">
    <property type="term" value="F:ATP hydrolysis activity"/>
    <property type="evidence" value="ECO:0007669"/>
    <property type="project" value="InterPro"/>
</dbReference>
<evidence type="ECO:0000256" key="3">
    <source>
        <dbReference type="ARBA" id="ARBA00022448"/>
    </source>
</evidence>
<dbReference type="Pfam" id="PF08352">
    <property type="entry name" value="oligo_HPY"/>
    <property type="match status" value="2"/>
</dbReference>
<dbReference type="SUPFAM" id="SSF52540">
    <property type="entry name" value="P-loop containing nucleoside triphosphate hydrolases"/>
    <property type="match status" value="2"/>
</dbReference>
<comment type="caution">
    <text evidence="7">The sequence shown here is derived from an EMBL/GenBank/DDBJ whole genome shotgun (WGS) entry which is preliminary data.</text>
</comment>
<dbReference type="PROSITE" id="PS00211">
    <property type="entry name" value="ABC_TRANSPORTER_1"/>
    <property type="match status" value="2"/>
</dbReference>
<evidence type="ECO:0000256" key="2">
    <source>
        <dbReference type="ARBA" id="ARBA00005417"/>
    </source>
</evidence>
<dbReference type="NCBIfam" id="NF008453">
    <property type="entry name" value="PRK11308.1"/>
    <property type="match status" value="2"/>
</dbReference>
<dbReference type="STRING" id="2052828.ATO67_17775"/>
<feature type="domain" description="ABC transporter" evidence="6">
    <location>
        <begin position="6"/>
        <end position="256"/>
    </location>
</feature>
<dbReference type="GO" id="GO:0055085">
    <property type="term" value="P:transmembrane transport"/>
    <property type="evidence" value="ECO:0007669"/>
    <property type="project" value="UniProtKB-ARBA"/>
</dbReference>
<evidence type="ECO:0000313" key="8">
    <source>
        <dbReference type="Proteomes" id="UP000070498"/>
    </source>
</evidence>
<organism evidence="7 8">
    <name type="scientific">Agrobacterium bohemicum</name>
    <dbReference type="NCBI Taxonomy" id="2052828"/>
    <lineage>
        <taxon>Bacteria</taxon>
        <taxon>Pseudomonadati</taxon>
        <taxon>Pseudomonadota</taxon>
        <taxon>Alphaproteobacteria</taxon>
        <taxon>Hyphomicrobiales</taxon>
        <taxon>Rhizobiaceae</taxon>
        <taxon>Rhizobium/Agrobacterium group</taxon>
        <taxon>Agrobacterium</taxon>
    </lineage>
</organism>
<protein>
    <submittedName>
        <fullName evidence="7">ABC transporter ATP-binding protein</fullName>
    </submittedName>
</protein>
<dbReference type="InterPro" id="IPR027417">
    <property type="entry name" value="P-loop_NTPase"/>
</dbReference>
<gene>
    <name evidence="7" type="ORF">ATO67_17775</name>
</gene>
<keyword evidence="4" id="KW-0547">Nucleotide-binding</keyword>
<keyword evidence="3" id="KW-0813">Transport</keyword>
<dbReference type="CDD" id="cd03257">
    <property type="entry name" value="ABC_NikE_OppD_transporters"/>
    <property type="match status" value="2"/>
</dbReference>
<evidence type="ECO:0000313" key="7">
    <source>
        <dbReference type="EMBL" id="KXG87864.1"/>
    </source>
</evidence>
<dbReference type="NCBIfam" id="NF007739">
    <property type="entry name" value="PRK10419.1"/>
    <property type="match status" value="2"/>
</dbReference>
<keyword evidence="8" id="KW-1185">Reference proteome</keyword>
<comment type="similarity">
    <text evidence="2">Belongs to the ABC transporter superfamily.</text>
</comment>
<dbReference type="PROSITE" id="PS50893">
    <property type="entry name" value="ABC_TRANSPORTER_2"/>
    <property type="match status" value="2"/>
</dbReference>
<dbReference type="AlphaFoldDB" id="A0A135P8W3"/>
<feature type="domain" description="ABC transporter" evidence="6">
    <location>
        <begin position="276"/>
        <end position="516"/>
    </location>
</feature>
<dbReference type="InterPro" id="IPR003593">
    <property type="entry name" value="AAA+_ATPase"/>
</dbReference>
<dbReference type="Proteomes" id="UP000070498">
    <property type="component" value="Unassembled WGS sequence"/>
</dbReference>
<accession>A0A135P8W3</accession>
<dbReference type="GO" id="GO:0015833">
    <property type="term" value="P:peptide transport"/>
    <property type="evidence" value="ECO:0007669"/>
    <property type="project" value="InterPro"/>
</dbReference>
<keyword evidence="5 7" id="KW-0067">ATP-binding</keyword>
<evidence type="ECO:0000259" key="6">
    <source>
        <dbReference type="PROSITE" id="PS50893"/>
    </source>
</evidence>
<comment type="subcellular location">
    <subcellularLocation>
        <location evidence="1">Cell inner membrane</location>
        <topology evidence="1">Peripheral membrane protein</topology>
    </subcellularLocation>
</comment>
<dbReference type="PANTHER" id="PTHR43776">
    <property type="entry name" value="TRANSPORT ATP-BINDING PROTEIN"/>
    <property type="match status" value="1"/>
</dbReference>
<dbReference type="InterPro" id="IPR003439">
    <property type="entry name" value="ABC_transporter-like_ATP-bd"/>
</dbReference>
<evidence type="ECO:0000256" key="1">
    <source>
        <dbReference type="ARBA" id="ARBA00004417"/>
    </source>
</evidence>
<dbReference type="EMBL" id="LNUW01000002">
    <property type="protein sequence ID" value="KXG87864.1"/>
    <property type="molecule type" value="Genomic_DNA"/>
</dbReference>
<evidence type="ECO:0000256" key="5">
    <source>
        <dbReference type="ARBA" id="ARBA00022840"/>
    </source>
</evidence>
<dbReference type="PANTHER" id="PTHR43776:SF7">
    <property type="entry name" value="D,D-DIPEPTIDE TRANSPORT ATP-BINDING PROTEIN DDPF-RELATED"/>
    <property type="match status" value="1"/>
</dbReference>
<reference evidence="7 8" key="1">
    <citation type="submission" date="2015-11" db="EMBL/GenBank/DDBJ databases">
        <title>Draft genome sequence of Agrobacterium sp. R89-1.</title>
        <authorList>
            <person name="Zahradnik J."/>
            <person name="Kyslikova E."/>
            <person name="Palyzova A."/>
            <person name="Kyslik P."/>
        </authorList>
    </citation>
    <scope>NUCLEOTIDE SEQUENCE [LARGE SCALE GENOMIC DNA]</scope>
    <source>
        <strain evidence="7 8">R89-1</strain>
    </source>
</reference>
<proteinExistence type="inferred from homology"/>
<dbReference type="FunFam" id="3.40.50.300:FF:000016">
    <property type="entry name" value="Oligopeptide ABC transporter ATP-binding component"/>
    <property type="match status" value="2"/>
</dbReference>
<dbReference type="GO" id="GO:0005524">
    <property type="term" value="F:ATP binding"/>
    <property type="evidence" value="ECO:0007669"/>
    <property type="project" value="UniProtKB-KW"/>
</dbReference>
<dbReference type="GO" id="GO:0005886">
    <property type="term" value="C:plasma membrane"/>
    <property type="evidence" value="ECO:0007669"/>
    <property type="project" value="UniProtKB-SubCell"/>
</dbReference>
<dbReference type="InterPro" id="IPR017871">
    <property type="entry name" value="ABC_transporter-like_CS"/>
</dbReference>
<dbReference type="Gene3D" id="3.40.50.300">
    <property type="entry name" value="P-loop containing nucleotide triphosphate hydrolases"/>
    <property type="match status" value="2"/>
</dbReference>